<evidence type="ECO:0000256" key="12">
    <source>
        <dbReference type="ARBA" id="ARBA00022741"/>
    </source>
</evidence>
<keyword evidence="12 16" id="KW-0547">Nucleotide-binding</keyword>
<proteinExistence type="inferred from homology"/>
<dbReference type="GO" id="GO:0006166">
    <property type="term" value="P:purine ribonucleoside salvage"/>
    <property type="evidence" value="ECO:0007669"/>
    <property type="project" value="UniProtKB-KW"/>
</dbReference>
<dbReference type="AlphaFoldDB" id="A0AAW3JTA1"/>
<keyword evidence="19" id="KW-1185">Reference proteome</keyword>
<dbReference type="Proteomes" id="UP000050833">
    <property type="component" value="Unassembled WGS sequence"/>
</dbReference>
<evidence type="ECO:0000256" key="4">
    <source>
        <dbReference type="ARBA" id="ARBA00004669"/>
    </source>
</evidence>
<evidence type="ECO:0000256" key="1">
    <source>
        <dbReference type="ARBA" id="ARBA00001946"/>
    </source>
</evidence>
<keyword evidence="9 16" id="KW-0808">Transferase</keyword>
<dbReference type="FunFam" id="3.40.50.2020:FF:000006">
    <property type="entry name" value="Hypoxanthine phosphoribosyltransferase"/>
    <property type="match status" value="1"/>
</dbReference>
<evidence type="ECO:0000256" key="9">
    <source>
        <dbReference type="ARBA" id="ARBA00022679"/>
    </source>
</evidence>
<comment type="function">
    <text evidence="2">Purine salvage pathway enzyme that catalyzes the transfer of the ribosyl-5-phosphate group from 5-phospho-alpha-D-ribose 1-diphosphate (PRPP) to the N9 position of the 6-oxopurines hypoxanthine and guanine to form the corresponding ribonucleotides IMP (inosine 5'-monophosphate) and GMP (guanosine 5'-monophosphate), with the release of PPi.</text>
</comment>
<keyword evidence="11 16" id="KW-0660">Purine salvage</keyword>
<dbReference type="InterPro" id="IPR000836">
    <property type="entry name" value="PRTase_dom"/>
</dbReference>
<evidence type="ECO:0000256" key="13">
    <source>
        <dbReference type="ARBA" id="ARBA00022842"/>
    </source>
</evidence>
<dbReference type="EMBL" id="LLKB01000001">
    <property type="protein sequence ID" value="KQC85827.1"/>
    <property type="molecule type" value="Genomic_DNA"/>
</dbReference>
<dbReference type="SUPFAM" id="SSF53271">
    <property type="entry name" value="PRTase-like"/>
    <property type="match status" value="1"/>
</dbReference>
<keyword evidence="8 16" id="KW-0328">Glycosyltransferase</keyword>
<dbReference type="GO" id="GO:0046100">
    <property type="term" value="P:hypoxanthine metabolic process"/>
    <property type="evidence" value="ECO:0007669"/>
    <property type="project" value="TreeGrafter"/>
</dbReference>
<evidence type="ECO:0000256" key="3">
    <source>
        <dbReference type="ARBA" id="ARBA00004496"/>
    </source>
</evidence>
<evidence type="ECO:0000256" key="2">
    <source>
        <dbReference type="ARBA" id="ARBA00002049"/>
    </source>
</evidence>
<dbReference type="GO" id="GO:0005829">
    <property type="term" value="C:cytosol"/>
    <property type="evidence" value="ECO:0007669"/>
    <property type="project" value="TreeGrafter"/>
</dbReference>
<evidence type="ECO:0000256" key="15">
    <source>
        <dbReference type="ARBA" id="ARBA00049402"/>
    </source>
</evidence>
<dbReference type="InterPro" id="IPR050408">
    <property type="entry name" value="HGPRT"/>
</dbReference>
<accession>A0AAW3JTA1</accession>
<dbReference type="GO" id="GO:0000287">
    <property type="term" value="F:magnesium ion binding"/>
    <property type="evidence" value="ECO:0007669"/>
    <property type="project" value="TreeGrafter"/>
</dbReference>
<dbReference type="Gene3D" id="3.40.50.2020">
    <property type="match status" value="1"/>
</dbReference>
<dbReference type="GO" id="GO:0032264">
    <property type="term" value="P:IMP salvage"/>
    <property type="evidence" value="ECO:0007669"/>
    <property type="project" value="TreeGrafter"/>
</dbReference>
<evidence type="ECO:0000256" key="16">
    <source>
        <dbReference type="RuleBase" id="RU364099"/>
    </source>
</evidence>
<dbReference type="GO" id="GO:0000166">
    <property type="term" value="F:nucleotide binding"/>
    <property type="evidence" value="ECO:0007669"/>
    <property type="project" value="UniProtKB-KW"/>
</dbReference>
<comment type="cofactor">
    <cofactor evidence="1 16">
        <name>Mg(2+)</name>
        <dbReference type="ChEBI" id="CHEBI:18420"/>
    </cofactor>
</comment>
<comment type="catalytic activity">
    <reaction evidence="15">
        <text>IMP + diphosphate = hypoxanthine + 5-phospho-alpha-D-ribose 1-diphosphate</text>
        <dbReference type="Rhea" id="RHEA:17973"/>
        <dbReference type="ChEBI" id="CHEBI:17368"/>
        <dbReference type="ChEBI" id="CHEBI:33019"/>
        <dbReference type="ChEBI" id="CHEBI:58017"/>
        <dbReference type="ChEBI" id="CHEBI:58053"/>
        <dbReference type="EC" id="2.4.2.8"/>
    </reaction>
    <physiologicalReaction direction="right-to-left" evidence="15">
        <dbReference type="Rhea" id="RHEA:17975"/>
    </physiologicalReaction>
</comment>
<evidence type="ECO:0000256" key="7">
    <source>
        <dbReference type="ARBA" id="ARBA00022490"/>
    </source>
</evidence>
<name>A0AAW3JTA1_9FIRM</name>
<dbReference type="RefSeq" id="WP_055940785.1">
    <property type="nucleotide sequence ID" value="NZ_DBGDCA010000341.1"/>
</dbReference>
<comment type="subcellular location">
    <subcellularLocation>
        <location evidence="3 16">Cytoplasm</location>
    </subcellularLocation>
</comment>
<comment type="similarity">
    <text evidence="6 16">Belongs to the purine/pyrimidine phosphoribosyltransferase family.</text>
</comment>
<keyword evidence="7 16" id="KW-0963">Cytoplasm</keyword>
<evidence type="ECO:0000256" key="10">
    <source>
        <dbReference type="ARBA" id="ARBA00022723"/>
    </source>
</evidence>
<comment type="caution">
    <text evidence="18">The sequence shown here is derived from an EMBL/GenBank/DDBJ whole genome shotgun (WGS) entry which is preliminary data.</text>
</comment>
<evidence type="ECO:0000259" key="17">
    <source>
        <dbReference type="Pfam" id="PF00156"/>
    </source>
</evidence>
<dbReference type="PANTHER" id="PTHR43340:SF1">
    <property type="entry name" value="HYPOXANTHINE PHOSPHORIBOSYLTRANSFERASE"/>
    <property type="match status" value="1"/>
</dbReference>
<dbReference type="GO" id="GO:0032263">
    <property type="term" value="P:GMP salvage"/>
    <property type="evidence" value="ECO:0007669"/>
    <property type="project" value="TreeGrafter"/>
</dbReference>
<evidence type="ECO:0000313" key="19">
    <source>
        <dbReference type="Proteomes" id="UP000050833"/>
    </source>
</evidence>
<keyword evidence="13 16" id="KW-0460">Magnesium</keyword>
<gene>
    <name evidence="18" type="ORF">APZ18_01055</name>
</gene>
<keyword evidence="10 16" id="KW-0479">Metal-binding</keyword>
<dbReference type="NCBIfam" id="TIGR01203">
    <property type="entry name" value="HGPRTase"/>
    <property type="match status" value="1"/>
</dbReference>
<dbReference type="GO" id="GO:0052657">
    <property type="term" value="F:guanine phosphoribosyltransferase activity"/>
    <property type="evidence" value="ECO:0007669"/>
    <property type="project" value="UniProtKB-ARBA"/>
</dbReference>
<dbReference type="InterPro" id="IPR005904">
    <property type="entry name" value="Hxn_phspho_trans"/>
</dbReference>
<evidence type="ECO:0000256" key="5">
    <source>
        <dbReference type="ARBA" id="ARBA00004676"/>
    </source>
</evidence>
<dbReference type="PANTHER" id="PTHR43340">
    <property type="entry name" value="HYPOXANTHINE-GUANINE PHOSPHORIBOSYLTRANSFERASE"/>
    <property type="match status" value="1"/>
</dbReference>
<feature type="domain" description="Phosphoribosyltransferase" evidence="17">
    <location>
        <begin position="15"/>
        <end position="158"/>
    </location>
</feature>
<evidence type="ECO:0000256" key="14">
    <source>
        <dbReference type="ARBA" id="ARBA00048811"/>
    </source>
</evidence>
<dbReference type="GO" id="GO:0004422">
    <property type="term" value="F:hypoxanthine phosphoribosyltransferase activity"/>
    <property type="evidence" value="ECO:0007669"/>
    <property type="project" value="InterPro"/>
</dbReference>
<dbReference type="GO" id="GO:0006178">
    <property type="term" value="P:guanine salvage"/>
    <property type="evidence" value="ECO:0007669"/>
    <property type="project" value="TreeGrafter"/>
</dbReference>
<dbReference type="EC" id="2.4.2.8" evidence="16"/>
<evidence type="ECO:0000256" key="6">
    <source>
        <dbReference type="ARBA" id="ARBA00008391"/>
    </source>
</evidence>
<evidence type="ECO:0000313" key="18">
    <source>
        <dbReference type="EMBL" id="KQC85827.1"/>
    </source>
</evidence>
<protein>
    <recommendedName>
        <fullName evidence="16">Hypoxanthine phosphoribosyltransferase</fullName>
        <ecNumber evidence="16">2.4.2.8</ecNumber>
    </recommendedName>
</protein>
<comment type="catalytic activity">
    <reaction evidence="14">
        <text>GMP + diphosphate = guanine + 5-phospho-alpha-D-ribose 1-diphosphate</text>
        <dbReference type="Rhea" id="RHEA:25424"/>
        <dbReference type="ChEBI" id="CHEBI:16235"/>
        <dbReference type="ChEBI" id="CHEBI:33019"/>
        <dbReference type="ChEBI" id="CHEBI:58017"/>
        <dbReference type="ChEBI" id="CHEBI:58115"/>
        <dbReference type="EC" id="2.4.2.8"/>
    </reaction>
    <physiologicalReaction direction="right-to-left" evidence="14">
        <dbReference type="Rhea" id="RHEA:25426"/>
    </physiologicalReaction>
</comment>
<comment type="pathway">
    <text evidence="4 16">Purine metabolism; IMP biosynthesis via salvage pathway; IMP from hypoxanthine: step 1/1.</text>
</comment>
<organism evidence="18 19">
    <name type="scientific">Butyribacter intestini</name>
    <dbReference type="NCBI Taxonomy" id="1703332"/>
    <lineage>
        <taxon>Bacteria</taxon>
        <taxon>Bacillati</taxon>
        <taxon>Bacillota</taxon>
        <taxon>Clostridia</taxon>
        <taxon>Lachnospirales</taxon>
        <taxon>Lachnospiraceae</taxon>
        <taxon>Butyribacter</taxon>
    </lineage>
</organism>
<reference evidence="18 19" key="1">
    <citation type="submission" date="2015-10" db="EMBL/GenBank/DDBJ databases">
        <title>Butyribacter intestini gen. nov., sp. nov., a butyric acid-producing bacterium of the family Lachnospiraceae isolated from the human faeces.</title>
        <authorList>
            <person name="Zou Y."/>
            <person name="Xue W."/>
            <person name="Luo G."/>
            <person name="Lv M."/>
        </authorList>
    </citation>
    <scope>NUCLEOTIDE SEQUENCE [LARGE SCALE GENOMIC DNA]</scope>
    <source>
        <strain evidence="18 19">TF01-11</strain>
    </source>
</reference>
<dbReference type="CDD" id="cd06223">
    <property type="entry name" value="PRTases_typeI"/>
    <property type="match status" value="1"/>
</dbReference>
<evidence type="ECO:0000256" key="8">
    <source>
        <dbReference type="ARBA" id="ARBA00022676"/>
    </source>
</evidence>
<dbReference type="InterPro" id="IPR029057">
    <property type="entry name" value="PRTase-like"/>
</dbReference>
<sequence length="176" mass="19837">MKEEISVMYSEEVLNKKIGEMAEQISKDYEGKSIHLICILKGSIFFCCELAKRLTVPVTIDFMSASSYGNETKSTGKLKINKDLDEEIDGLHCLIVEDIIDSGNTLSMTKKMLEGRNPASLKLCTLLDKPDRRETEVNVDYTGFTIPDAFVVGFGLDYAQKYRNLPYIGILDFVEE</sequence>
<comment type="pathway">
    <text evidence="5">Purine metabolism; GMP biosynthesis via salvage pathway; GMP from guanine: step 1/1.</text>
</comment>
<evidence type="ECO:0000256" key="11">
    <source>
        <dbReference type="ARBA" id="ARBA00022726"/>
    </source>
</evidence>
<dbReference type="Pfam" id="PF00156">
    <property type="entry name" value="Pribosyltran"/>
    <property type="match status" value="1"/>
</dbReference>